<gene>
    <name evidence="11" type="primary">whiB</name>
    <name evidence="13" type="ORF">GCM10017600_06770</name>
</gene>
<comment type="PTM">
    <text evidence="11">Upon Fe-S cluster removal intramolecular disulfide bonds are formed.</text>
</comment>
<evidence type="ECO:0000256" key="2">
    <source>
        <dbReference type="ARBA" id="ARBA00006597"/>
    </source>
</evidence>
<dbReference type="RefSeq" id="WP_271215825.1">
    <property type="nucleotide sequence ID" value="NZ_BAAAVD010000006.1"/>
</dbReference>
<comment type="cofactor">
    <cofactor evidence="11">
        <name>[4Fe-4S] cluster</name>
        <dbReference type="ChEBI" id="CHEBI:49883"/>
    </cofactor>
    <text evidence="11">Binds 1 [4Fe-4S] cluster per subunit. Following nitrosylation of the [4Fe-4S] cluster binds 1 [4Fe-8(NO)] cluster per subunit.</text>
</comment>
<evidence type="ECO:0000313" key="13">
    <source>
        <dbReference type="EMBL" id="GLK07272.1"/>
    </source>
</evidence>
<evidence type="ECO:0000256" key="10">
    <source>
        <dbReference type="ARBA" id="ARBA00023163"/>
    </source>
</evidence>
<comment type="similarity">
    <text evidence="2 11">Belongs to the WhiB family.</text>
</comment>
<dbReference type="InterPro" id="IPR003482">
    <property type="entry name" value="Whib"/>
</dbReference>
<dbReference type="GO" id="GO:0003677">
    <property type="term" value="F:DNA binding"/>
    <property type="evidence" value="ECO:0007669"/>
    <property type="project" value="UniProtKB-UniRule"/>
</dbReference>
<comment type="subcellular location">
    <subcellularLocation>
        <location evidence="1 11">Cytoplasm</location>
    </subcellularLocation>
</comment>
<proteinExistence type="inferred from homology"/>
<dbReference type="GO" id="GO:0045892">
    <property type="term" value="P:negative regulation of DNA-templated transcription"/>
    <property type="evidence" value="ECO:0007669"/>
    <property type="project" value="TreeGrafter"/>
</dbReference>
<organism evidence="13 14">
    <name type="scientific">Streptosporangium carneum</name>
    <dbReference type="NCBI Taxonomy" id="47481"/>
    <lineage>
        <taxon>Bacteria</taxon>
        <taxon>Bacillati</taxon>
        <taxon>Actinomycetota</taxon>
        <taxon>Actinomycetes</taxon>
        <taxon>Streptosporangiales</taxon>
        <taxon>Streptosporangiaceae</taxon>
        <taxon>Streptosporangium</taxon>
    </lineage>
</organism>
<feature type="binding site" evidence="11">
    <location>
        <position position="62"/>
    </location>
    <ligand>
        <name>[4Fe-4S] cluster</name>
        <dbReference type="ChEBI" id="CHEBI:49883"/>
    </ligand>
</feature>
<accession>A0A9W6MAR7</accession>
<protein>
    <recommendedName>
        <fullName evidence="11">Transcriptional regulator WhiB</fullName>
    </recommendedName>
</protein>
<reference evidence="13" key="2">
    <citation type="submission" date="2023-01" db="EMBL/GenBank/DDBJ databases">
        <authorList>
            <person name="Sun Q."/>
            <person name="Evtushenko L."/>
        </authorList>
    </citation>
    <scope>NUCLEOTIDE SEQUENCE</scope>
    <source>
        <strain evidence="13">VKM Ac-2007</strain>
    </source>
</reference>
<keyword evidence="8 11" id="KW-0238">DNA-binding</keyword>
<dbReference type="GO" id="GO:0046872">
    <property type="term" value="F:metal ion binding"/>
    <property type="evidence" value="ECO:0007669"/>
    <property type="project" value="UniProtKB-KW"/>
</dbReference>
<dbReference type="EMBL" id="BSEV01000001">
    <property type="protein sequence ID" value="GLK07272.1"/>
    <property type="molecule type" value="Genomic_DNA"/>
</dbReference>
<keyword evidence="6 11" id="KW-0411">Iron-sulfur</keyword>
<evidence type="ECO:0000256" key="9">
    <source>
        <dbReference type="ARBA" id="ARBA00023157"/>
    </source>
</evidence>
<keyword evidence="10 11" id="KW-0804">Transcription</keyword>
<keyword evidence="3 11" id="KW-0004">4Fe-4S</keyword>
<feature type="binding site" evidence="11">
    <location>
        <position position="59"/>
    </location>
    <ligand>
        <name>[4Fe-4S] cluster</name>
        <dbReference type="ChEBI" id="CHEBI:49883"/>
    </ligand>
</feature>
<feature type="binding site" evidence="11">
    <location>
        <position position="26"/>
    </location>
    <ligand>
        <name>[4Fe-4S] cluster</name>
        <dbReference type="ChEBI" id="CHEBI:49883"/>
    </ligand>
</feature>
<reference evidence="13" key="1">
    <citation type="journal article" date="2014" name="Int. J. Syst. Evol. Microbiol.">
        <title>Complete genome sequence of Corynebacterium casei LMG S-19264T (=DSM 44701T), isolated from a smear-ripened cheese.</title>
        <authorList>
            <consortium name="US DOE Joint Genome Institute (JGI-PGF)"/>
            <person name="Walter F."/>
            <person name="Albersmeier A."/>
            <person name="Kalinowski J."/>
            <person name="Ruckert C."/>
        </authorList>
    </citation>
    <scope>NUCLEOTIDE SEQUENCE</scope>
    <source>
        <strain evidence="13">VKM Ac-2007</strain>
    </source>
</reference>
<dbReference type="GO" id="GO:0005737">
    <property type="term" value="C:cytoplasm"/>
    <property type="evidence" value="ECO:0007669"/>
    <property type="project" value="UniProtKB-SubCell"/>
</dbReference>
<sequence>MRQRDRYGAWGLDSPRGKTWQDRAACVGADPEIFYPKVSTARKQEGAERRAYDKAKKVCARCTVRQECGEYALARDDRYGMWGGLTPRQRRILLNQRMKAAG</sequence>
<evidence type="ECO:0000256" key="6">
    <source>
        <dbReference type="ARBA" id="ARBA00023014"/>
    </source>
</evidence>
<evidence type="ECO:0000256" key="3">
    <source>
        <dbReference type="ARBA" id="ARBA00022485"/>
    </source>
</evidence>
<evidence type="ECO:0000259" key="12">
    <source>
        <dbReference type="PROSITE" id="PS51674"/>
    </source>
</evidence>
<dbReference type="InterPro" id="IPR034768">
    <property type="entry name" value="4FE4S_WBL"/>
</dbReference>
<dbReference type="PANTHER" id="PTHR38839">
    <property type="entry name" value="TRANSCRIPTIONAL REGULATOR WHID-RELATED"/>
    <property type="match status" value="1"/>
</dbReference>
<comment type="caution">
    <text evidence="13">The sequence shown here is derived from an EMBL/GenBank/DDBJ whole genome shotgun (WGS) entry which is preliminary data.</text>
</comment>
<dbReference type="GO" id="GO:0035731">
    <property type="term" value="F:dinitrosyl-iron complex binding"/>
    <property type="evidence" value="ECO:0007669"/>
    <property type="project" value="UniProtKB-UniRule"/>
</dbReference>
<dbReference type="Proteomes" id="UP001143474">
    <property type="component" value="Unassembled WGS sequence"/>
</dbReference>
<name>A0A9W6MAR7_9ACTN</name>
<keyword evidence="9 11" id="KW-1015">Disulfide bond</keyword>
<comment type="PTM">
    <text evidence="11">The Fe-S cluster can be nitrosylated by nitric oxide (NO).</text>
</comment>
<keyword evidence="7 11" id="KW-0805">Transcription regulation</keyword>
<evidence type="ECO:0000256" key="5">
    <source>
        <dbReference type="ARBA" id="ARBA00023004"/>
    </source>
</evidence>
<dbReference type="GO" id="GO:0045454">
    <property type="term" value="P:cell redox homeostasis"/>
    <property type="evidence" value="ECO:0007669"/>
    <property type="project" value="TreeGrafter"/>
</dbReference>
<keyword evidence="5 11" id="KW-0408">Iron</keyword>
<evidence type="ECO:0000256" key="8">
    <source>
        <dbReference type="ARBA" id="ARBA00023125"/>
    </source>
</evidence>
<feature type="binding site" evidence="11">
    <location>
        <position position="68"/>
    </location>
    <ligand>
        <name>[4Fe-4S] cluster</name>
        <dbReference type="ChEBI" id="CHEBI:49883"/>
    </ligand>
</feature>
<comment type="function">
    <text evidence="11">Acts as a transcriptional regulator. Probably redox-responsive. The apo- but not holo-form probably binds DNA.</text>
</comment>
<dbReference type="GO" id="GO:0047134">
    <property type="term" value="F:protein-disulfide reductase [NAD(P)H] activity"/>
    <property type="evidence" value="ECO:0007669"/>
    <property type="project" value="TreeGrafter"/>
</dbReference>
<evidence type="ECO:0000313" key="14">
    <source>
        <dbReference type="Proteomes" id="UP001143474"/>
    </source>
</evidence>
<keyword evidence="4 11" id="KW-0479">Metal-binding</keyword>
<keyword evidence="11" id="KW-0963">Cytoplasm</keyword>
<evidence type="ECO:0000256" key="1">
    <source>
        <dbReference type="ARBA" id="ARBA00004496"/>
    </source>
</evidence>
<dbReference type="Pfam" id="PF02467">
    <property type="entry name" value="Whib"/>
    <property type="match status" value="1"/>
</dbReference>
<dbReference type="PROSITE" id="PS51674">
    <property type="entry name" value="4FE4S_WBL"/>
    <property type="match status" value="1"/>
</dbReference>
<dbReference type="HAMAP" id="MF_01479">
    <property type="entry name" value="WhiB"/>
    <property type="match status" value="1"/>
</dbReference>
<evidence type="ECO:0000256" key="7">
    <source>
        <dbReference type="ARBA" id="ARBA00023015"/>
    </source>
</evidence>
<evidence type="ECO:0000256" key="11">
    <source>
        <dbReference type="HAMAP-Rule" id="MF_01479"/>
    </source>
</evidence>
<keyword evidence="14" id="KW-1185">Reference proteome</keyword>
<feature type="domain" description="4Fe-4S Wbl-type" evidence="12">
    <location>
        <begin position="25"/>
        <end position="92"/>
    </location>
</feature>
<evidence type="ECO:0000256" key="4">
    <source>
        <dbReference type="ARBA" id="ARBA00022723"/>
    </source>
</evidence>
<dbReference type="GO" id="GO:0051539">
    <property type="term" value="F:4 iron, 4 sulfur cluster binding"/>
    <property type="evidence" value="ECO:0007669"/>
    <property type="project" value="UniProtKB-UniRule"/>
</dbReference>
<dbReference type="AlphaFoldDB" id="A0A9W6MAR7"/>